<protein>
    <submittedName>
        <fullName evidence="2">Uncharacterized protein</fullName>
    </submittedName>
</protein>
<evidence type="ECO:0000313" key="2">
    <source>
        <dbReference type="EMBL" id="RKQ35281.1"/>
    </source>
</evidence>
<feature type="compositionally biased region" description="Low complexity" evidence="1">
    <location>
        <begin position="38"/>
        <end position="47"/>
    </location>
</feature>
<name>A0A495A642_9MICC</name>
<sequence length="63" mass="7253">MSENSIWDALQTARDKAKEREDEEKQRVEDADNHEQQRAASSRVAARQAVRETLDDIIAQREG</sequence>
<keyword evidence="3" id="KW-1185">Reference proteome</keyword>
<accession>A0A495A642</accession>
<evidence type="ECO:0000256" key="1">
    <source>
        <dbReference type="SAM" id="MobiDB-lite"/>
    </source>
</evidence>
<organism evidence="2 3">
    <name type="scientific">Kocuria tytonis</name>
    <dbReference type="NCBI Taxonomy" id="2054280"/>
    <lineage>
        <taxon>Bacteria</taxon>
        <taxon>Bacillati</taxon>
        <taxon>Actinomycetota</taxon>
        <taxon>Actinomycetes</taxon>
        <taxon>Micrococcales</taxon>
        <taxon>Micrococcaceae</taxon>
        <taxon>Kocuria</taxon>
    </lineage>
</organism>
<evidence type="ECO:0000313" key="3">
    <source>
        <dbReference type="Proteomes" id="UP000249516"/>
    </source>
</evidence>
<dbReference type="Proteomes" id="UP000249516">
    <property type="component" value="Unassembled WGS sequence"/>
</dbReference>
<comment type="caution">
    <text evidence="2">The sequence shown here is derived from an EMBL/GenBank/DDBJ whole genome shotgun (WGS) entry which is preliminary data.</text>
</comment>
<feature type="compositionally biased region" description="Basic and acidic residues" evidence="1">
    <location>
        <begin position="13"/>
        <end position="37"/>
    </location>
</feature>
<reference evidence="2 3" key="1">
    <citation type="submission" date="2018-10" db="EMBL/GenBank/DDBJ databases">
        <title>Kocuria tytouropygialis sp. nov., isolated from the uropygial gland of an American barn owl (Tyto furcata).</title>
        <authorList>
            <person name="Braun M.S."/>
            <person name="Wang E."/>
            <person name="Zimmermann S."/>
            <person name="Wagner H."/>
            <person name="Wink M."/>
        </authorList>
    </citation>
    <scope>NUCLEOTIDE SEQUENCE [LARGE SCALE GENOMIC DNA]</scope>
    <source>
        <strain evidence="2 3">442</strain>
    </source>
</reference>
<gene>
    <name evidence="2" type="ORF">C1C97_008600</name>
</gene>
<dbReference type="EMBL" id="PNJG02000002">
    <property type="protein sequence ID" value="RKQ35281.1"/>
    <property type="molecule type" value="Genomic_DNA"/>
</dbReference>
<dbReference type="AlphaFoldDB" id="A0A495A642"/>
<feature type="region of interest" description="Disordered" evidence="1">
    <location>
        <begin position="1"/>
        <end position="47"/>
    </location>
</feature>
<proteinExistence type="predicted"/>
<dbReference type="RefSeq" id="WP_110920981.1">
    <property type="nucleotide sequence ID" value="NZ_PNJG02000002.1"/>
</dbReference>